<dbReference type="Gene3D" id="3.40.50.970">
    <property type="match status" value="1"/>
</dbReference>
<keyword evidence="5" id="KW-0786">Thiamine pyrophosphate</keyword>
<keyword evidence="8" id="KW-1185">Reference proteome</keyword>
<dbReference type="Gene3D" id="3.40.50.12470">
    <property type="match status" value="1"/>
</dbReference>
<dbReference type="InterPro" id="IPR042179">
    <property type="entry name" value="KGD_C_sf"/>
</dbReference>
<dbReference type="AlphaFoldDB" id="A0A5C1QEM2"/>
<organism evidence="7 8">
    <name type="scientific">Oceanispirochaeta crateris</name>
    <dbReference type="NCBI Taxonomy" id="2518645"/>
    <lineage>
        <taxon>Bacteria</taxon>
        <taxon>Pseudomonadati</taxon>
        <taxon>Spirochaetota</taxon>
        <taxon>Spirochaetia</taxon>
        <taxon>Spirochaetales</taxon>
        <taxon>Spirochaetaceae</taxon>
        <taxon>Oceanispirochaeta</taxon>
    </lineage>
</organism>
<dbReference type="Gene3D" id="3.40.50.11610">
    <property type="entry name" value="Multifunctional 2-oxoglutarate metabolism enzyme, C-terminal domain"/>
    <property type="match status" value="1"/>
</dbReference>
<dbReference type="RefSeq" id="WP_149484586.1">
    <property type="nucleotide sequence ID" value="NZ_CP036150.1"/>
</dbReference>
<dbReference type="KEGG" id="ock:EXM22_00285"/>
<dbReference type="EMBL" id="CP036150">
    <property type="protein sequence ID" value="QEN06503.1"/>
    <property type="molecule type" value="Genomic_DNA"/>
</dbReference>
<dbReference type="GO" id="GO:0030976">
    <property type="term" value="F:thiamine pyrophosphate binding"/>
    <property type="evidence" value="ECO:0007669"/>
    <property type="project" value="InterPro"/>
</dbReference>
<keyword evidence="4 7" id="KW-0560">Oxidoreductase</keyword>
<evidence type="ECO:0000256" key="3">
    <source>
        <dbReference type="ARBA" id="ARBA00012280"/>
    </source>
</evidence>
<dbReference type="GO" id="GO:0006099">
    <property type="term" value="P:tricarboxylic acid cycle"/>
    <property type="evidence" value="ECO:0007669"/>
    <property type="project" value="TreeGrafter"/>
</dbReference>
<feature type="domain" description="Transketolase-like pyrimidine-binding" evidence="6">
    <location>
        <begin position="569"/>
        <end position="768"/>
    </location>
</feature>
<dbReference type="CDD" id="cd02016">
    <property type="entry name" value="TPP_E1_OGDC_like"/>
    <property type="match status" value="1"/>
</dbReference>
<evidence type="ECO:0000256" key="2">
    <source>
        <dbReference type="ARBA" id="ARBA00003906"/>
    </source>
</evidence>
<dbReference type="SMART" id="SM00861">
    <property type="entry name" value="Transket_pyr"/>
    <property type="match status" value="1"/>
</dbReference>
<evidence type="ECO:0000313" key="7">
    <source>
        <dbReference type="EMBL" id="QEN06503.1"/>
    </source>
</evidence>
<evidence type="ECO:0000256" key="5">
    <source>
        <dbReference type="ARBA" id="ARBA00023052"/>
    </source>
</evidence>
<evidence type="ECO:0000259" key="6">
    <source>
        <dbReference type="SMART" id="SM00861"/>
    </source>
</evidence>
<dbReference type="InterPro" id="IPR001017">
    <property type="entry name" value="DH_E1"/>
</dbReference>
<gene>
    <name evidence="7" type="ORF">EXM22_00285</name>
</gene>
<evidence type="ECO:0000256" key="4">
    <source>
        <dbReference type="ARBA" id="ARBA00023002"/>
    </source>
</evidence>
<dbReference type="EC" id="1.2.4.2" evidence="3"/>
<dbReference type="PIRSF" id="PIRSF000157">
    <property type="entry name" value="Oxoglu_dh_E1"/>
    <property type="match status" value="1"/>
</dbReference>
<dbReference type="InterPro" id="IPR029061">
    <property type="entry name" value="THDP-binding"/>
</dbReference>
<evidence type="ECO:0000313" key="8">
    <source>
        <dbReference type="Proteomes" id="UP000324209"/>
    </source>
</evidence>
<name>A0A5C1QEM2_9SPIO</name>
<comment type="function">
    <text evidence="2">E1 component of the 2-oxoglutarate dehydrogenase (OGDH) complex which catalyzes the decarboxylation of 2-oxoglutarate, the first step in the conversion of 2-oxoglutarate to succinyl-CoA and CO(2).</text>
</comment>
<dbReference type="Gene3D" id="1.10.287.1150">
    <property type="entry name" value="TPP helical domain"/>
    <property type="match status" value="1"/>
</dbReference>
<sequence>MVEKGISIENLAYLETLLEDGALSPSWREELEGPSPGSPLLPDAGADKQSRLNALIWAYRDGGYLHGRLNPLGHYMTKEMKYIYLTMKGGVESLKPEQFGFDESDMEKPFRPGRFFKEESLPLRDIIKRLDDVYCGTLGAEILHIQNVSMRNWLISNMEQPDKSVRIDAALQQGIQKDLIRAEEFEKFINTRFVGQKRFSLEGGEVVIPALKYLFKKSIQLGIRETVIGMAHRGRLNVLVNAISKPAAEIFAMFQNNYQPYVYGGSGDVKYHMGQSCDFSDEEGRNLHISLVSNPSHLEAVNPVVEGKTRGIQRRRKDSNRKKVIPILIHGDAAFSGQGIVYETLNLSQLKGYRTGGTIHIIINNQIGFTTASRDSRSTYFATDVAKSLPIPIFHANGDEPESVIKAMDLAVRWRHKFGYDVVVDIICYRRLGHNEADEPSFTHPIMYQLIRKHQSVMTLYGRELEEKGILSQIDQEAFKLSYITEMTADFEEAKAYGDHQWNNAFQKGEWKGMTFKYSFDFPDTGVSPERLRAIGEVLTMIPEGFVAHSKLQRFVENRRKALDDKKGIDWAFAESMAFGSLLTEGYHVRLSGEDCGRGTFSQRHAKWWDVSVENPQSYIPLNHLEDISPVPRRIFSVYDSPLSEFSVLGFEYGYSLAMPRVLVLWEAQFGDFANGAQTIIDQFICSGEQKWFRSSGLVLLLPHGYEGQGPEHSNAYLERYLSLCAEDNMQVCNLTTPAQYFHVLRKQMTQPFRKPLILMTPKSLLRHKRAVSDLQDLEEGRFQTVLKDDPKYRKAEIILLCSGKVYYDLIERRDQLGTDRCAILRLEQIYPFPEDRLKEILKSYPWVRQLRWVQEEPRNKGAWSFLQERLSRLGEKRWSYVGRPASASSSAGAHVKDMDELEEFLLEAFDEVNDK</sequence>
<dbReference type="GO" id="GO:0005829">
    <property type="term" value="C:cytosol"/>
    <property type="evidence" value="ECO:0007669"/>
    <property type="project" value="TreeGrafter"/>
</dbReference>
<dbReference type="InterPro" id="IPR031717">
    <property type="entry name" value="ODO-1/KGD_C"/>
</dbReference>
<dbReference type="PANTHER" id="PTHR23152:SF4">
    <property type="entry name" value="2-OXOADIPATE DEHYDROGENASE COMPLEX COMPONENT E1"/>
    <property type="match status" value="1"/>
</dbReference>
<evidence type="ECO:0000256" key="1">
    <source>
        <dbReference type="ARBA" id="ARBA00001964"/>
    </source>
</evidence>
<dbReference type="Proteomes" id="UP000324209">
    <property type="component" value="Chromosome"/>
</dbReference>
<dbReference type="SUPFAM" id="SSF52518">
    <property type="entry name" value="Thiamin diphosphate-binding fold (THDP-binding)"/>
    <property type="match status" value="2"/>
</dbReference>
<dbReference type="NCBIfam" id="NF006914">
    <property type="entry name" value="PRK09404.1"/>
    <property type="match status" value="1"/>
</dbReference>
<dbReference type="Pfam" id="PF00676">
    <property type="entry name" value="E1_dh"/>
    <property type="match status" value="1"/>
</dbReference>
<reference evidence="7 8" key="1">
    <citation type="submission" date="2019-02" db="EMBL/GenBank/DDBJ databases">
        <title>Complete Genome Sequence and Methylome Analysis of free living Spirochaetas.</title>
        <authorList>
            <person name="Fomenkov A."/>
            <person name="Dubinina G."/>
            <person name="Leshcheva N."/>
            <person name="Mikheeva N."/>
            <person name="Grabovich M."/>
            <person name="Vincze T."/>
            <person name="Roberts R.J."/>
        </authorList>
    </citation>
    <scope>NUCLEOTIDE SEQUENCE [LARGE SCALE GENOMIC DNA]</scope>
    <source>
        <strain evidence="7 8">K2</strain>
    </source>
</reference>
<dbReference type="NCBIfam" id="NF008907">
    <property type="entry name" value="PRK12270.1"/>
    <property type="match status" value="1"/>
</dbReference>
<dbReference type="NCBIfam" id="TIGR00239">
    <property type="entry name" value="2oxo_dh_E1"/>
    <property type="match status" value="1"/>
</dbReference>
<dbReference type="OrthoDB" id="9759785at2"/>
<dbReference type="PANTHER" id="PTHR23152">
    <property type="entry name" value="2-OXOGLUTARATE DEHYDROGENASE"/>
    <property type="match status" value="1"/>
</dbReference>
<dbReference type="GO" id="GO:0004591">
    <property type="term" value="F:oxoglutarate dehydrogenase (succinyl-transferring) activity"/>
    <property type="evidence" value="ECO:0007669"/>
    <property type="project" value="UniProtKB-EC"/>
</dbReference>
<proteinExistence type="predicted"/>
<dbReference type="InterPro" id="IPR011603">
    <property type="entry name" value="2oxoglutarate_DH_E1"/>
</dbReference>
<comment type="cofactor">
    <cofactor evidence="1">
        <name>thiamine diphosphate</name>
        <dbReference type="ChEBI" id="CHEBI:58937"/>
    </cofactor>
</comment>
<dbReference type="Pfam" id="PF02779">
    <property type="entry name" value="Transket_pyr"/>
    <property type="match status" value="1"/>
</dbReference>
<dbReference type="Pfam" id="PF16870">
    <property type="entry name" value="OxoGdeHyase_C"/>
    <property type="match status" value="1"/>
</dbReference>
<dbReference type="GO" id="GO:0045252">
    <property type="term" value="C:oxoglutarate dehydrogenase complex"/>
    <property type="evidence" value="ECO:0007669"/>
    <property type="project" value="TreeGrafter"/>
</dbReference>
<protein>
    <recommendedName>
        <fullName evidence="3">oxoglutarate dehydrogenase (succinyl-transferring)</fullName>
        <ecNumber evidence="3">1.2.4.2</ecNumber>
    </recommendedName>
</protein>
<dbReference type="InterPro" id="IPR005475">
    <property type="entry name" value="Transketolase-like_Pyr-bd"/>
</dbReference>
<accession>A0A5C1QEM2</accession>